<keyword evidence="1" id="KW-1133">Transmembrane helix</keyword>
<feature type="transmembrane region" description="Helical" evidence="1">
    <location>
        <begin position="379"/>
        <end position="408"/>
    </location>
</feature>
<evidence type="ECO:0000313" key="2">
    <source>
        <dbReference type="EnsemblMetazoa" id="OVOC11759.1"/>
    </source>
</evidence>
<dbReference type="OMA" id="HFVMANV"/>
<dbReference type="PANTHER" id="PTHR45757:SF33">
    <property type="entry name" value="MAJOR FACILITATOR SUPERFAMILY (MFS) PROFILE DOMAIN-CONTAINING PROTEIN"/>
    <property type="match status" value="1"/>
</dbReference>
<dbReference type="GO" id="GO:0022857">
    <property type="term" value="F:transmembrane transporter activity"/>
    <property type="evidence" value="ECO:0007669"/>
    <property type="project" value="InterPro"/>
</dbReference>
<feature type="transmembrane region" description="Helical" evidence="1">
    <location>
        <begin position="215"/>
        <end position="234"/>
    </location>
</feature>
<keyword evidence="3" id="KW-1185">Reference proteome</keyword>
<proteinExistence type="predicted"/>
<feature type="transmembrane region" description="Helical" evidence="1">
    <location>
        <begin position="344"/>
        <end position="367"/>
    </location>
</feature>
<feature type="transmembrane region" description="Helical" evidence="1">
    <location>
        <begin position="122"/>
        <end position="143"/>
    </location>
</feature>
<feature type="transmembrane region" description="Helical" evidence="1">
    <location>
        <begin position="36"/>
        <end position="63"/>
    </location>
</feature>
<dbReference type="SUPFAM" id="SSF103473">
    <property type="entry name" value="MFS general substrate transporter"/>
    <property type="match status" value="1"/>
</dbReference>
<name>A0A8R1XQ36_ONCVO</name>
<evidence type="ECO:0000313" key="3">
    <source>
        <dbReference type="Proteomes" id="UP000024404"/>
    </source>
</evidence>
<feature type="transmembrane region" description="Helical" evidence="1">
    <location>
        <begin position="95"/>
        <end position="116"/>
    </location>
</feature>
<keyword evidence="1" id="KW-0812">Transmembrane</keyword>
<reference evidence="3" key="1">
    <citation type="submission" date="2013-10" db="EMBL/GenBank/DDBJ databases">
        <title>Genome sequencing of Onchocerca volvulus.</title>
        <authorList>
            <person name="Cotton J."/>
            <person name="Tsai J."/>
            <person name="Stanley E."/>
            <person name="Tracey A."/>
            <person name="Holroyd N."/>
            <person name="Lustigman S."/>
            <person name="Berriman M."/>
        </authorList>
    </citation>
    <scope>NUCLEOTIDE SEQUENCE</scope>
</reference>
<dbReference type="PANTHER" id="PTHR45757">
    <property type="entry name" value="PROTEIN CBG23364-RELATED"/>
    <property type="match status" value="1"/>
</dbReference>
<dbReference type="Gene3D" id="1.20.1250.20">
    <property type="entry name" value="MFS general substrate transporter like domains"/>
    <property type="match status" value="2"/>
</dbReference>
<sequence length="434" mass="48002">MVKLTEQNLAMVETAGGESTVAETSNSPCPIRGIRYIILITTLICLASIMSNIVTFNFTVLCIRPQSGKELTNGINETAFRNVSHEGYSKDDKTIIFSSVAIGAIVTVLFVTHALQYFGLRVIFFASGMLTAIATMLVPLAVAQDNIIYFVILRICQGISFTICMPTTGAVTANWASLKQNGLFISTLVSFGQLAAVFTMATSGKLCMSRFGWPAVYYLHAGISFIAFGIWLIHTFSPQYIREILGYSVEHTGFSAALPVLVQFLFKIFAGYTSDKLRILSETAKLRLYNSIALGVSAFFLIILAFLPQGYPLTGVILLILATSMYGFNGGGFNKCATLVSRQYSAFVLGHIQILWCIAMLLCPILVNGMIGEGTIYDWRMIFLLHAFLSLITNVYFCIVAASDAAWWTDDERVKSRMISGDTFWWWRKEPEQV</sequence>
<dbReference type="AlphaFoldDB" id="A0A8R1XQ36"/>
<dbReference type="Pfam" id="PF07690">
    <property type="entry name" value="MFS_1"/>
    <property type="match status" value="1"/>
</dbReference>
<reference evidence="2" key="2">
    <citation type="submission" date="2022-06" db="UniProtKB">
        <authorList>
            <consortium name="EnsemblMetazoa"/>
        </authorList>
    </citation>
    <scope>IDENTIFICATION</scope>
</reference>
<dbReference type="InterPro" id="IPR011701">
    <property type="entry name" value="MFS"/>
</dbReference>
<organism evidence="2 3">
    <name type="scientific">Onchocerca volvulus</name>
    <dbReference type="NCBI Taxonomy" id="6282"/>
    <lineage>
        <taxon>Eukaryota</taxon>
        <taxon>Metazoa</taxon>
        <taxon>Ecdysozoa</taxon>
        <taxon>Nematoda</taxon>
        <taxon>Chromadorea</taxon>
        <taxon>Rhabditida</taxon>
        <taxon>Spirurina</taxon>
        <taxon>Spiruromorpha</taxon>
        <taxon>Filarioidea</taxon>
        <taxon>Onchocercidae</taxon>
        <taxon>Onchocerca</taxon>
    </lineage>
</organism>
<dbReference type="EnsemblMetazoa" id="OVOC11759.1">
    <property type="protein sequence ID" value="OVOC11759.1"/>
    <property type="gene ID" value="WBGene00248568"/>
</dbReference>
<evidence type="ECO:0008006" key="4">
    <source>
        <dbReference type="Google" id="ProtNLM"/>
    </source>
</evidence>
<dbReference type="EMBL" id="CMVM020000009">
    <property type="status" value="NOT_ANNOTATED_CDS"/>
    <property type="molecule type" value="Genomic_DNA"/>
</dbReference>
<dbReference type="Proteomes" id="UP000024404">
    <property type="component" value="Unassembled WGS sequence"/>
</dbReference>
<dbReference type="GO" id="GO:0016020">
    <property type="term" value="C:membrane"/>
    <property type="evidence" value="ECO:0007669"/>
    <property type="project" value="TreeGrafter"/>
</dbReference>
<evidence type="ECO:0000256" key="1">
    <source>
        <dbReference type="SAM" id="Phobius"/>
    </source>
</evidence>
<feature type="transmembrane region" description="Helical" evidence="1">
    <location>
        <begin position="155"/>
        <end position="176"/>
    </location>
</feature>
<dbReference type="InterPro" id="IPR036259">
    <property type="entry name" value="MFS_trans_sf"/>
</dbReference>
<feature type="transmembrane region" description="Helical" evidence="1">
    <location>
        <begin position="313"/>
        <end position="332"/>
    </location>
</feature>
<accession>A0A8R1XQ36</accession>
<feature type="transmembrane region" description="Helical" evidence="1">
    <location>
        <begin position="286"/>
        <end position="307"/>
    </location>
</feature>
<feature type="transmembrane region" description="Helical" evidence="1">
    <location>
        <begin position="254"/>
        <end position="274"/>
    </location>
</feature>
<protein>
    <recommendedName>
        <fullName evidence="4">Major facilitator superfamily (MFS) profile domain-containing protein</fullName>
    </recommendedName>
</protein>
<feature type="transmembrane region" description="Helical" evidence="1">
    <location>
        <begin position="182"/>
        <end position="203"/>
    </location>
</feature>
<keyword evidence="1" id="KW-0472">Membrane</keyword>